<evidence type="ECO:0000313" key="2">
    <source>
        <dbReference type="EMBL" id="MBI0311648.1"/>
    </source>
</evidence>
<accession>A0ABS0R3K2</accession>
<keyword evidence="3" id="KW-1185">Reference proteome</keyword>
<proteinExistence type="predicted"/>
<comment type="caution">
    <text evidence="2">The sequence shown here is derived from an EMBL/GenBank/DDBJ whole genome shotgun (WGS) entry which is preliminary data.</text>
</comment>
<organism evidence="2 3">
    <name type="scientific">Streptomyces javensis</name>
    <dbReference type="NCBI Taxonomy" id="114698"/>
    <lineage>
        <taxon>Bacteria</taxon>
        <taxon>Bacillati</taxon>
        <taxon>Actinomycetota</taxon>
        <taxon>Actinomycetes</taxon>
        <taxon>Kitasatosporales</taxon>
        <taxon>Streptomycetaceae</taxon>
        <taxon>Streptomyces</taxon>
        <taxon>Streptomyces violaceusniger group</taxon>
    </lineage>
</organism>
<name>A0ABS0R3K2_9ACTN</name>
<protein>
    <submittedName>
        <fullName evidence="2">Uncharacterized protein</fullName>
    </submittedName>
</protein>
<dbReference type="EMBL" id="JAEEAQ010000005">
    <property type="protein sequence ID" value="MBI0311648.1"/>
    <property type="molecule type" value="Genomic_DNA"/>
</dbReference>
<evidence type="ECO:0000313" key="3">
    <source>
        <dbReference type="Proteomes" id="UP000638849"/>
    </source>
</evidence>
<feature type="region of interest" description="Disordered" evidence="1">
    <location>
        <begin position="104"/>
        <end position="134"/>
    </location>
</feature>
<evidence type="ECO:0000256" key="1">
    <source>
        <dbReference type="SAM" id="MobiDB-lite"/>
    </source>
</evidence>
<reference evidence="2 3" key="1">
    <citation type="submission" date="2020-12" db="EMBL/GenBank/DDBJ databases">
        <authorList>
            <person name="Kusuma A.B."/>
            <person name="Nouioui I."/>
            <person name="Goodfellow M."/>
        </authorList>
    </citation>
    <scope>NUCLEOTIDE SEQUENCE [LARGE SCALE GENOMIC DNA]</scope>
    <source>
        <strain evidence="2 3">DSM 41764</strain>
    </source>
</reference>
<dbReference type="Proteomes" id="UP000638849">
    <property type="component" value="Unassembled WGS sequence"/>
</dbReference>
<sequence>MADEQPPVIRLTDQTSYEVTAEGGAAKIVSDFGILIGDSAAFGALAKAAGRAVWAVRDAENDMPPRPLYIPQEVKEAAERKARSERRDLAVVMRDGFKRYIDGGIEPVKPKRAPRRAPGEKPTKSLPSASLRMSDEDWAPIESRCKADKERLNFLVNPSRVITQYLRDDYCADDTTLHPAPE</sequence>
<dbReference type="RefSeq" id="WP_198274934.1">
    <property type="nucleotide sequence ID" value="NZ_BAAAIF010000018.1"/>
</dbReference>
<gene>
    <name evidence="2" type="ORF">JBF12_01070</name>
</gene>